<comment type="catalytic activity">
    <reaction evidence="1 6">
        <text>a beta-lactam + H2O = a substituted beta-amino acid</text>
        <dbReference type="Rhea" id="RHEA:20401"/>
        <dbReference type="ChEBI" id="CHEBI:15377"/>
        <dbReference type="ChEBI" id="CHEBI:35627"/>
        <dbReference type="ChEBI" id="CHEBI:140347"/>
        <dbReference type="EC" id="3.5.2.6"/>
    </reaction>
</comment>
<comment type="caution">
    <text evidence="9">The sequence shown here is derived from an EMBL/GenBank/DDBJ whole genome shotgun (WGS) entry which is preliminary data.</text>
</comment>
<dbReference type="InterPro" id="IPR045155">
    <property type="entry name" value="Beta-lactam_cat"/>
</dbReference>
<proteinExistence type="inferred from homology"/>
<keyword evidence="4 6" id="KW-0378">Hydrolase</keyword>
<keyword evidence="10" id="KW-1185">Reference proteome</keyword>
<keyword evidence="7" id="KW-0732">Signal</keyword>
<dbReference type="PANTHER" id="PTHR35333">
    <property type="entry name" value="BETA-LACTAMASE"/>
    <property type="match status" value="1"/>
</dbReference>
<dbReference type="InterPro" id="IPR000871">
    <property type="entry name" value="Beta-lactam_class-A"/>
</dbReference>
<gene>
    <name evidence="9" type="primary">bla</name>
    <name evidence="9" type="ORF">ABQJ56_11660</name>
</gene>
<dbReference type="Gene3D" id="3.40.710.10">
    <property type="entry name" value="DD-peptidase/beta-lactamase superfamily"/>
    <property type="match status" value="1"/>
</dbReference>
<protein>
    <recommendedName>
        <fullName evidence="3 6">Beta-lactamase</fullName>
        <ecNumber evidence="3 6">3.5.2.6</ecNumber>
    </recommendedName>
</protein>
<feature type="domain" description="Beta-lactamase class A catalytic" evidence="8">
    <location>
        <begin position="48"/>
        <end position="264"/>
    </location>
</feature>
<dbReference type="PRINTS" id="PR00118">
    <property type="entry name" value="BLACTAMASEA"/>
</dbReference>
<evidence type="ECO:0000256" key="1">
    <source>
        <dbReference type="ARBA" id="ARBA00001526"/>
    </source>
</evidence>
<feature type="chain" id="PRO_5045964880" description="Beta-lactamase" evidence="7">
    <location>
        <begin position="25"/>
        <end position="290"/>
    </location>
</feature>
<sequence length="290" mass="30676">MHRRTLLKTALLGAAALTLRPALARSAREADAEARLAALERRHGGRLGVAILDTGDGRRCGHRADERFLMCSTHKVLTVGAVLARVDQGAERLDRRVVFGSDVVLSWAPVTSHRVGAPGMTVAELCEAAITVSDNTADNLLLASLGGPAAVTAFARRLGDRLTRLDRIEPALNVGADGDPRDTTTPHAMLGDLRALLLGNVLSAASRDRLAAWMRATRTGLDKLRARLPGDWQAGDKTGSGAHDETNDIAIFWPPQRKPLLVTAYLAGSTADAAGRSAVLAEVGRIAASI</sequence>
<evidence type="ECO:0000256" key="4">
    <source>
        <dbReference type="ARBA" id="ARBA00022801"/>
    </source>
</evidence>
<evidence type="ECO:0000256" key="2">
    <source>
        <dbReference type="ARBA" id="ARBA00009009"/>
    </source>
</evidence>
<dbReference type="PROSITE" id="PS00146">
    <property type="entry name" value="BETA_LACTAMASE_A"/>
    <property type="match status" value="1"/>
</dbReference>
<dbReference type="EC" id="3.5.2.6" evidence="3 6"/>
<reference evidence="9 10" key="1">
    <citation type="submission" date="2024-06" db="EMBL/GenBank/DDBJ databases">
        <authorList>
            <person name="Woo H."/>
        </authorList>
    </citation>
    <scope>NUCLEOTIDE SEQUENCE [LARGE SCALE GENOMIC DNA]</scope>
    <source>
        <strain evidence="9 10">S2-g</strain>
    </source>
</reference>
<dbReference type="NCBIfam" id="NF033103">
    <property type="entry name" value="bla_class_A"/>
    <property type="match status" value="1"/>
</dbReference>
<name>A0ABV3QRA8_9GAMM</name>
<dbReference type="Proteomes" id="UP001556170">
    <property type="component" value="Unassembled WGS sequence"/>
</dbReference>
<accession>A0ABV3QRA8</accession>
<evidence type="ECO:0000259" key="8">
    <source>
        <dbReference type="Pfam" id="PF13354"/>
    </source>
</evidence>
<evidence type="ECO:0000256" key="5">
    <source>
        <dbReference type="ARBA" id="ARBA00023251"/>
    </source>
</evidence>
<keyword evidence="5 6" id="KW-0046">Antibiotic resistance</keyword>
<evidence type="ECO:0000256" key="3">
    <source>
        <dbReference type="ARBA" id="ARBA00012865"/>
    </source>
</evidence>
<dbReference type="EMBL" id="JBFOHL010000009">
    <property type="protein sequence ID" value="MEW9624881.1"/>
    <property type="molecule type" value="Genomic_DNA"/>
</dbReference>
<dbReference type="SUPFAM" id="SSF56601">
    <property type="entry name" value="beta-lactamase/transpeptidase-like"/>
    <property type="match status" value="1"/>
</dbReference>
<dbReference type="InterPro" id="IPR012338">
    <property type="entry name" value="Beta-lactam/transpept-like"/>
</dbReference>
<dbReference type="InterPro" id="IPR023650">
    <property type="entry name" value="Beta-lactam_class-A_AS"/>
</dbReference>
<dbReference type="GO" id="GO:0008800">
    <property type="term" value="F:beta-lactamase activity"/>
    <property type="evidence" value="ECO:0007669"/>
    <property type="project" value="UniProtKB-EC"/>
</dbReference>
<evidence type="ECO:0000313" key="9">
    <source>
        <dbReference type="EMBL" id="MEW9624881.1"/>
    </source>
</evidence>
<dbReference type="PANTHER" id="PTHR35333:SF3">
    <property type="entry name" value="BETA-LACTAMASE-TYPE TRANSPEPTIDASE FOLD CONTAINING PROTEIN"/>
    <property type="match status" value="1"/>
</dbReference>
<evidence type="ECO:0000256" key="7">
    <source>
        <dbReference type="SAM" id="SignalP"/>
    </source>
</evidence>
<organism evidence="9 10">
    <name type="scientific">Rhodanobacter geophilus</name>
    <dbReference type="NCBI Taxonomy" id="3162488"/>
    <lineage>
        <taxon>Bacteria</taxon>
        <taxon>Pseudomonadati</taxon>
        <taxon>Pseudomonadota</taxon>
        <taxon>Gammaproteobacteria</taxon>
        <taxon>Lysobacterales</taxon>
        <taxon>Rhodanobacteraceae</taxon>
        <taxon>Rhodanobacter</taxon>
    </lineage>
</organism>
<feature type="signal peptide" evidence="7">
    <location>
        <begin position="1"/>
        <end position="24"/>
    </location>
</feature>
<dbReference type="Pfam" id="PF13354">
    <property type="entry name" value="Beta-lactamase2"/>
    <property type="match status" value="1"/>
</dbReference>
<evidence type="ECO:0000313" key="10">
    <source>
        <dbReference type="Proteomes" id="UP001556170"/>
    </source>
</evidence>
<dbReference type="RefSeq" id="WP_367845179.1">
    <property type="nucleotide sequence ID" value="NZ_JBFOHL010000009.1"/>
</dbReference>
<comment type="similarity">
    <text evidence="2 6">Belongs to the class-A beta-lactamase family.</text>
</comment>
<evidence type="ECO:0000256" key="6">
    <source>
        <dbReference type="RuleBase" id="RU361140"/>
    </source>
</evidence>